<keyword evidence="3" id="KW-1185">Reference proteome</keyword>
<dbReference type="InParanoid" id="A0A0C3NF52"/>
<sequence length="282" mass="31506">MAYYPITQHDDYPEVPWDYNSRFCVQVTLFVPHSHSHSHLIPSKAKDELDIQFYRLYSQSVSIPSNDLCSGSPLHYPYFHQQWSLTASDCAPPPLKLYALVGLLGKAPAYQLVPSVIPSTTATYSHTQLAQQTSMYLSTNPSEYLPVGNSYAQDATLLSRYPNIDFPYINHHDNLVALMIGTSDSLMDRLPVSLEEKTPFEQTLPAAPQPPQSFTVSSASESSDWMDSDSRTHETVPSQVYLSNDPVQVNASVTYERTPTCDTCLPILSEAEDRMWASTTGD</sequence>
<proteinExistence type="predicted"/>
<dbReference type="EMBL" id="KN832101">
    <property type="protein sequence ID" value="KIN94370.1"/>
    <property type="molecule type" value="Genomic_DNA"/>
</dbReference>
<name>A0A0C3NF52_PISTI</name>
<dbReference type="HOGENOM" id="CLU_987372_0_0_1"/>
<accession>A0A0C3NF52</accession>
<reference evidence="3" key="2">
    <citation type="submission" date="2015-01" db="EMBL/GenBank/DDBJ databases">
        <title>Evolutionary Origins and Diversification of the Mycorrhizal Mutualists.</title>
        <authorList>
            <consortium name="DOE Joint Genome Institute"/>
            <consortium name="Mycorrhizal Genomics Consortium"/>
            <person name="Kohler A."/>
            <person name="Kuo A."/>
            <person name="Nagy L.G."/>
            <person name="Floudas D."/>
            <person name="Copeland A."/>
            <person name="Barry K.W."/>
            <person name="Cichocki N."/>
            <person name="Veneault-Fourrey C."/>
            <person name="LaButti K."/>
            <person name="Lindquist E.A."/>
            <person name="Lipzen A."/>
            <person name="Lundell T."/>
            <person name="Morin E."/>
            <person name="Murat C."/>
            <person name="Riley R."/>
            <person name="Ohm R."/>
            <person name="Sun H."/>
            <person name="Tunlid A."/>
            <person name="Henrissat B."/>
            <person name="Grigoriev I.V."/>
            <person name="Hibbett D.S."/>
            <person name="Martin F."/>
        </authorList>
    </citation>
    <scope>NUCLEOTIDE SEQUENCE [LARGE SCALE GENOMIC DNA]</scope>
    <source>
        <strain evidence="3">Marx 270</strain>
    </source>
</reference>
<organism evidence="2 3">
    <name type="scientific">Pisolithus tinctorius Marx 270</name>
    <dbReference type="NCBI Taxonomy" id="870435"/>
    <lineage>
        <taxon>Eukaryota</taxon>
        <taxon>Fungi</taxon>
        <taxon>Dikarya</taxon>
        <taxon>Basidiomycota</taxon>
        <taxon>Agaricomycotina</taxon>
        <taxon>Agaricomycetes</taxon>
        <taxon>Agaricomycetidae</taxon>
        <taxon>Boletales</taxon>
        <taxon>Sclerodermatineae</taxon>
        <taxon>Pisolithaceae</taxon>
        <taxon>Pisolithus</taxon>
    </lineage>
</organism>
<protein>
    <submittedName>
        <fullName evidence="2">Uncharacterized protein</fullName>
    </submittedName>
</protein>
<feature type="region of interest" description="Disordered" evidence="1">
    <location>
        <begin position="201"/>
        <end position="243"/>
    </location>
</feature>
<dbReference type="AlphaFoldDB" id="A0A0C3NF52"/>
<evidence type="ECO:0000256" key="1">
    <source>
        <dbReference type="SAM" id="MobiDB-lite"/>
    </source>
</evidence>
<dbReference type="STRING" id="870435.A0A0C3NF52"/>
<evidence type="ECO:0000313" key="3">
    <source>
        <dbReference type="Proteomes" id="UP000054217"/>
    </source>
</evidence>
<reference evidence="2 3" key="1">
    <citation type="submission" date="2014-04" db="EMBL/GenBank/DDBJ databases">
        <authorList>
            <consortium name="DOE Joint Genome Institute"/>
            <person name="Kuo A."/>
            <person name="Kohler A."/>
            <person name="Costa M.D."/>
            <person name="Nagy L.G."/>
            <person name="Floudas D."/>
            <person name="Copeland A."/>
            <person name="Barry K.W."/>
            <person name="Cichocki N."/>
            <person name="Veneault-Fourrey C."/>
            <person name="LaButti K."/>
            <person name="Lindquist E.A."/>
            <person name="Lipzen A."/>
            <person name="Lundell T."/>
            <person name="Morin E."/>
            <person name="Murat C."/>
            <person name="Sun H."/>
            <person name="Tunlid A."/>
            <person name="Henrissat B."/>
            <person name="Grigoriev I.V."/>
            <person name="Hibbett D.S."/>
            <person name="Martin F."/>
            <person name="Nordberg H.P."/>
            <person name="Cantor M.N."/>
            <person name="Hua S.X."/>
        </authorList>
    </citation>
    <scope>NUCLEOTIDE SEQUENCE [LARGE SCALE GENOMIC DNA]</scope>
    <source>
        <strain evidence="2 3">Marx 270</strain>
    </source>
</reference>
<dbReference type="Proteomes" id="UP000054217">
    <property type="component" value="Unassembled WGS sequence"/>
</dbReference>
<dbReference type="OrthoDB" id="39175at2759"/>
<gene>
    <name evidence="2" type="ORF">M404DRAFT_35143</name>
</gene>
<evidence type="ECO:0000313" key="2">
    <source>
        <dbReference type="EMBL" id="KIN94370.1"/>
    </source>
</evidence>